<keyword evidence="3 4" id="KW-0574">Periplasm</keyword>
<protein>
    <recommendedName>
        <fullName evidence="4">Flagella basal body P-ring formation protein FlgA</fullName>
    </recommendedName>
</protein>
<dbReference type="GO" id="GO:0044780">
    <property type="term" value="P:bacterial-type flagellum assembly"/>
    <property type="evidence" value="ECO:0007669"/>
    <property type="project" value="InterPro"/>
</dbReference>
<keyword evidence="6" id="KW-0282">Flagellum</keyword>
<evidence type="ECO:0000256" key="4">
    <source>
        <dbReference type="RuleBase" id="RU362063"/>
    </source>
</evidence>
<feature type="chain" id="PRO_5021042817" description="Flagella basal body P-ring formation protein FlgA" evidence="4">
    <location>
        <begin position="23"/>
        <end position="230"/>
    </location>
</feature>
<keyword evidence="7" id="KW-1185">Reference proteome</keyword>
<accession>A0A4R3LKT5</accession>
<gene>
    <name evidence="6" type="ORF">EDC26_12715</name>
</gene>
<dbReference type="Pfam" id="PF17656">
    <property type="entry name" value="ChapFlgA_N"/>
    <property type="match status" value="1"/>
</dbReference>
<dbReference type="Gene3D" id="2.30.30.760">
    <property type="match status" value="1"/>
</dbReference>
<keyword evidence="4" id="KW-1005">Bacterial flagellum biogenesis</keyword>
<organism evidence="6 7">
    <name type="scientific">Paralcaligenes ureilyticus</name>
    <dbReference type="NCBI Taxonomy" id="627131"/>
    <lineage>
        <taxon>Bacteria</taxon>
        <taxon>Pseudomonadati</taxon>
        <taxon>Pseudomonadota</taxon>
        <taxon>Betaproteobacteria</taxon>
        <taxon>Burkholderiales</taxon>
        <taxon>Alcaligenaceae</taxon>
        <taxon>Paralcaligenes</taxon>
    </lineage>
</organism>
<dbReference type="PANTHER" id="PTHR36307:SF1">
    <property type="entry name" value="FLAGELLA BASAL BODY P-RING FORMATION PROTEIN FLGA"/>
    <property type="match status" value="1"/>
</dbReference>
<dbReference type="AlphaFoldDB" id="A0A4R3LKT5"/>
<dbReference type="CDD" id="cd11614">
    <property type="entry name" value="SAF_CpaB_FlgA_like"/>
    <property type="match status" value="1"/>
</dbReference>
<dbReference type="InterPro" id="IPR039246">
    <property type="entry name" value="Flagellar_FlgA"/>
</dbReference>
<dbReference type="Gene3D" id="3.90.1210.10">
    <property type="entry name" value="Antifreeze-like/N-acetylneuraminic acid synthase C-terminal domain"/>
    <property type="match status" value="1"/>
</dbReference>
<comment type="caution">
    <text evidence="6">The sequence shown here is derived from an EMBL/GenBank/DDBJ whole genome shotgun (WGS) entry which is preliminary data.</text>
</comment>
<evidence type="ECO:0000313" key="6">
    <source>
        <dbReference type="EMBL" id="TCT00902.1"/>
    </source>
</evidence>
<dbReference type="RefSeq" id="WP_132586262.1">
    <property type="nucleotide sequence ID" value="NZ_SMAJ01000027.1"/>
</dbReference>
<dbReference type="EMBL" id="SMAJ01000027">
    <property type="protein sequence ID" value="TCT00902.1"/>
    <property type="molecule type" value="Genomic_DNA"/>
</dbReference>
<dbReference type="NCBIfam" id="TIGR03170">
    <property type="entry name" value="flgA_cterm"/>
    <property type="match status" value="1"/>
</dbReference>
<comment type="similarity">
    <text evidence="4">Belongs to the FlgA family.</text>
</comment>
<keyword evidence="6" id="KW-0969">Cilium</keyword>
<dbReference type="OrthoDB" id="8561436at2"/>
<dbReference type="Pfam" id="PF13144">
    <property type="entry name" value="ChapFlgA"/>
    <property type="match status" value="1"/>
</dbReference>
<dbReference type="InterPro" id="IPR013974">
    <property type="entry name" value="SAF"/>
</dbReference>
<dbReference type="InterPro" id="IPR041231">
    <property type="entry name" value="FlgA_N"/>
</dbReference>
<evidence type="ECO:0000256" key="2">
    <source>
        <dbReference type="ARBA" id="ARBA00022729"/>
    </source>
</evidence>
<proteinExistence type="inferred from homology"/>
<evidence type="ECO:0000256" key="3">
    <source>
        <dbReference type="ARBA" id="ARBA00022764"/>
    </source>
</evidence>
<comment type="subcellular location">
    <subcellularLocation>
        <location evidence="1 4">Periplasm</location>
    </subcellularLocation>
</comment>
<name>A0A4R3LKT5_9BURK</name>
<keyword evidence="6" id="KW-0966">Cell projection</keyword>
<keyword evidence="2 4" id="KW-0732">Signal</keyword>
<sequence length="230" mass="24249">MQKILALFLWMAACGGAAHANAVPGAQSIAQITAQAQDFLRQQADNYPGTPQITIDASRLDTMPACTQLQFFLPGGRLRSTISVGVRCTAPHPWTNYVQATVGIQGSYYVPARNIKPGETLEPGNLDSRSADLLTLPPGTVIDPGQIIGRIATHRLIADTPIKSNALRNPQSILRGQTVRLEARGEGFVASSEGRALQGGAPGTQVQVRTATGRIVTGTIVDGATVSVIN</sequence>
<evidence type="ECO:0000256" key="1">
    <source>
        <dbReference type="ARBA" id="ARBA00004418"/>
    </source>
</evidence>
<comment type="function">
    <text evidence="4">Involved in the assembly process of the P-ring formation. It may associate with FlgF on the rod constituting a structure essential for the P-ring assembly or may act as a modulator protein for the P-ring assembly.</text>
</comment>
<dbReference type="InterPro" id="IPR017585">
    <property type="entry name" value="SAF_FlgA"/>
</dbReference>
<dbReference type="Proteomes" id="UP000295525">
    <property type="component" value="Unassembled WGS sequence"/>
</dbReference>
<evidence type="ECO:0000313" key="7">
    <source>
        <dbReference type="Proteomes" id="UP000295525"/>
    </source>
</evidence>
<evidence type="ECO:0000259" key="5">
    <source>
        <dbReference type="SMART" id="SM00858"/>
    </source>
</evidence>
<feature type="signal peptide" evidence="4">
    <location>
        <begin position="1"/>
        <end position="22"/>
    </location>
</feature>
<dbReference type="GO" id="GO:0042597">
    <property type="term" value="C:periplasmic space"/>
    <property type="evidence" value="ECO:0007669"/>
    <property type="project" value="UniProtKB-SubCell"/>
</dbReference>
<dbReference type="SMART" id="SM00858">
    <property type="entry name" value="SAF"/>
    <property type="match status" value="1"/>
</dbReference>
<feature type="domain" description="SAF" evidence="5">
    <location>
        <begin position="106"/>
        <end position="168"/>
    </location>
</feature>
<dbReference type="PANTHER" id="PTHR36307">
    <property type="entry name" value="FLAGELLA BASAL BODY P-RING FORMATION PROTEIN FLGA"/>
    <property type="match status" value="1"/>
</dbReference>
<reference evidence="6 7" key="1">
    <citation type="submission" date="2019-03" db="EMBL/GenBank/DDBJ databases">
        <title>Genomic Encyclopedia of Type Strains, Phase IV (KMG-IV): sequencing the most valuable type-strain genomes for metagenomic binning, comparative biology and taxonomic classification.</title>
        <authorList>
            <person name="Goeker M."/>
        </authorList>
    </citation>
    <scope>NUCLEOTIDE SEQUENCE [LARGE SCALE GENOMIC DNA]</scope>
    <source>
        <strain evidence="6 7">DSM 24591</strain>
    </source>
</reference>